<dbReference type="InterPro" id="IPR004532">
    <property type="entry name" value="Phe-tRNA-ligase_IIc_bsu_bact"/>
</dbReference>
<keyword evidence="21" id="KW-1185">Reference proteome</keyword>
<dbReference type="SUPFAM" id="SSF46955">
    <property type="entry name" value="Putative DNA-binding domain"/>
    <property type="match status" value="1"/>
</dbReference>
<keyword evidence="11 16" id="KW-0694">RNA-binding</keyword>
<keyword evidence="7 15" id="KW-0479">Metal-binding</keyword>
<evidence type="ECO:0000259" key="17">
    <source>
        <dbReference type="PROSITE" id="PS50886"/>
    </source>
</evidence>
<dbReference type="PANTHER" id="PTHR10947">
    <property type="entry name" value="PHENYLALANYL-TRNA SYNTHETASE BETA CHAIN AND LEUCINE-RICH REPEAT-CONTAINING PROTEIN 47"/>
    <property type="match status" value="1"/>
</dbReference>
<dbReference type="Pfam" id="PF03484">
    <property type="entry name" value="B5"/>
    <property type="match status" value="1"/>
</dbReference>
<proteinExistence type="inferred from homology"/>
<dbReference type="InterPro" id="IPR012340">
    <property type="entry name" value="NA-bd_OB-fold"/>
</dbReference>
<evidence type="ECO:0000313" key="21">
    <source>
        <dbReference type="Proteomes" id="UP001320209"/>
    </source>
</evidence>
<keyword evidence="5 16" id="KW-0820">tRNA-binding</keyword>
<evidence type="ECO:0000313" key="20">
    <source>
        <dbReference type="EMBL" id="BDB96011.1"/>
    </source>
</evidence>
<dbReference type="InterPro" id="IPR045864">
    <property type="entry name" value="aa-tRNA-synth_II/BPL/LPL"/>
</dbReference>
<evidence type="ECO:0000259" key="19">
    <source>
        <dbReference type="PROSITE" id="PS51483"/>
    </source>
</evidence>
<keyword evidence="13 15" id="KW-0030">Aminoacyl-tRNA synthetase</keyword>
<evidence type="ECO:0000256" key="3">
    <source>
        <dbReference type="ARBA" id="ARBA00011209"/>
    </source>
</evidence>
<keyword evidence="10 15" id="KW-0460">Magnesium</keyword>
<dbReference type="PANTHER" id="PTHR10947:SF0">
    <property type="entry name" value="PHENYLALANINE--TRNA LIGASE BETA SUBUNIT"/>
    <property type="match status" value="1"/>
</dbReference>
<comment type="similarity">
    <text evidence="2 15">Belongs to the phenylalanyl-tRNA synthetase beta subunit family. Type 1 subfamily.</text>
</comment>
<accession>A0ABN6L2E3</accession>
<dbReference type="NCBIfam" id="NF045760">
    <property type="entry name" value="YtpR"/>
    <property type="match status" value="1"/>
</dbReference>
<feature type="binding site" evidence="15">
    <location>
        <position position="469"/>
    </location>
    <ligand>
        <name>Mg(2+)</name>
        <dbReference type="ChEBI" id="CHEBI:18420"/>
        <note>shared with alpha subunit</note>
    </ligand>
</feature>
<evidence type="ECO:0000256" key="14">
    <source>
        <dbReference type="ARBA" id="ARBA00049255"/>
    </source>
</evidence>
<keyword evidence="6 15" id="KW-0436">Ligase</keyword>
<dbReference type="Pfam" id="PF03147">
    <property type="entry name" value="FDX-ACB"/>
    <property type="match status" value="1"/>
</dbReference>
<organism evidence="20 21">
    <name type="scientific">Candidatus Hydrogenosomobacter endosymbioticus</name>
    <dbReference type="NCBI Taxonomy" id="2558174"/>
    <lineage>
        <taxon>Bacteria</taxon>
        <taxon>Pseudomonadati</taxon>
        <taxon>Pseudomonadota</taxon>
        <taxon>Alphaproteobacteria</taxon>
        <taxon>Holosporales</taxon>
        <taxon>Holosporaceae</taxon>
        <taxon>Candidatus Hydrogenosomobacter</taxon>
    </lineage>
</organism>
<evidence type="ECO:0000256" key="9">
    <source>
        <dbReference type="ARBA" id="ARBA00022840"/>
    </source>
</evidence>
<dbReference type="NCBIfam" id="TIGR00472">
    <property type="entry name" value="pheT_bact"/>
    <property type="match status" value="1"/>
</dbReference>
<dbReference type="PROSITE" id="PS51447">
    <property type="entry name" value="FDX_ACB"/>
    <property type="match status" value="1"/>
</dbReference>
<dbReference type="SUPFAM" id="SSF56037">
    <property type="entry name" value="PheT/TilS domain"/>
    <property type="match status" value="1"/>
</dbReference>
<keyword evidence="8 15" id="KW-0547">Nucleotide-binding</keyword>
<feature type="binding site" evidence="15">
    <location>
        <position position="479"/>
    </location>
    <ligand>
        <name>Mg(2+)</name>
        <dbReference type="ChEBI" id="CHEBI:18420"/>
        <note>shared with alpha subunit</note>
    </ligand>
</feature>
<dbReference type="GO" id="GO:0016874">
    <property type="term" value="F:ligase activity"/>
    <property type="evidence" value="ECO:0007669"/>
    <property type="project" value="UniProtKB-KW"/>
</dbReference>
<comment type="catalytic activity">
    <reaction evidence="14 15">
        <text>tRNA(Phe) + L-phenylalanine + ATP = L-phenylalanyl-tRNA(Phe) + AMP + diphosphate + H(+)</text>
        <dbReference type="Rhea" id="RHEA:19413"/>
        <dbReference type="Rhea" id="RHEA-COMP:9668"/>
        <dbReference type="Rhea" id="RHEA-COMP:9699"/>
        <dbReference type="ChEBI" id="CHEBI:15378"/>
        <dbReference type="ChEBI" id="CHEBI:30616"/>
        <dbReference type="ChEBI" id="CHEBI:33019"/>
        <dbReference type="ChEBI" id="CHEBI:58095"/>
        <dbReference type="ChEBI" id="CHEBI:78442"/>
        <dbReference type="ChEBI" id="CHEBI:78531"/>
        <dbReference type="ChEBI" id="CHEBI:456215"/>
        <dbReference type="EC" id="6.1.1.20"/>
    </reaction>
</comment>
<evidence type="ECO:0000256" key="11">
    <source>
        <dbReference type="ARBA" id="ARBA00022884"/>
    </source>
</evidence>
<feature type="domain" description="TRNA-binding" evidence="17">
    <location>
        <begin position="38"/>
        <end position="156"/>
    </location>
</feature>
<evidence type="ECO:0000256" key="13">
    <source>
        <dbReference type="ARBA" id="ARBA00023146"/>
    </source>
</evidence>
<dbReference type="Gene3D" id="2.40.50.140">
    <property type="entry name" value="Nucleic acid-binding proteins"/>
    <property type="match status" value="1"/>
</dbReference>
<keyword evidence="12 15" id="KW-0648">Protein biosynthesis</keyword>
<evidence type="ECO:0000256" key="7">
    <source>
        <dbReference type="ARBA" id="ARBA00022723"/>
    </source>
</evidence>
<dbReference type="Gene3D" id="3.30.930.10">
    <property type="entry name" value="Bira Bifunctional Protein, Domain 2"/>
    <property type="match status" value="1"/>
</dbReference>
<dbReference type="InterPro" id="IPR005147">
    <property type="entry name" value="tRNA_synthase_B5-dom"/>
</dbReference>
<keyword evidence="9 15" id="KW-0067">ATP-binding</keyword>
<dbReference type="EMBL" id="AP025225">
    <property type="protein sequence ID" value="BDB96011.1"/>
    <property type="molecule type" value="Genomic_DNA"/>
</dbReference>
<evidence type="ECO:0000256" key="2">
    <source>
        <dbReference type="ARBA" id="ARBA00008653"/>
    </source>
</evidence>
<dbReference type="PROSITE" id="PS51483">
    <property type="entry name" value="B5"/>
    <property type="match status" value="1"/>
</dbReference>
<dbReference type="EC" id="6.1.1.20" evidence="15"/>
<evidence type="ECO:0000256" key="6">
    <source>
        <dbReference type="ARBA" id="ARBA00022598"/>
    </source>
</evidence>
<dbReference type="Pfam" id="PF17759">
    <property type="entry name" value="tRNA_synthFbeta"/>
    <property type="match status" value="1"/>
</dbReference>
<dbReference type="InterPro" id="IPR005146">
    <property type="entry name" value="B3/B4_tRNA-bd"/>
</dbReference>
<feature type="binding site" evidence="15">
    <location>
        <position position="480"/>
    </location>
    <ligand>
        <name>Mg(2+)</name>
        <dbReference type="ChEBI" id="CHEBI:18420"/>
        <note>shared with alpha subunit</note>
    </ligand>
</feature>
<dbReference type="SUPFAM" id="SSF54991">
    <property type="entry name" value="Anticodon-binding domain of PheRS"/>
    <property type="match status" value="1"/>
</dbReference>
<dbReference type="Gene3D" id="3.50.40.10">
    <property type="entry name" value="Phenylalanyl-trna Synthetase, Chain B, domain 3"/>
    <property type="match status" value="1"/>
</dbReference>
<dbReference type="PROSITE" id="PS50886">
    <property type="entry name" value="TRBD"/>
    <property type="match status" value="1"/>
</dbReference>
<dbReference type="SUPFAM" id="SSF55681">
    <property type="entry name" value="Class II aaRS and biotin synthetases"/>
    <property type="match status" value="1"/>
</dbReference>
<evidence type="ECO:0000256" key="5">
    <source>
        <dbReference type="ARBA" id="ARBA00022555"/>
    </source>
</evidence>
<comment type="cofactor">
    <cofactor evidence="15">
        <name>Mg(2+)</name>
        <dbReference type="ChEBI" id="CHEBI:18420"/>
    </cofactor>
    <text evidence="15">Binds 2 magnesium ions per tetramer.</text>
</comment>
<dbReference type="CDD" id="cd00769">
    <property type="entry name" value="PheRS_beta_core"/>
    <property type="match status" value="1"/>
</dbReference>
<comment type="subcellular location">
    <subcellularLocation>
        <location evidence="1 15">Cytoplasm</location>
    </subcellularLocation>
</comment>
<dbReference type="RefSeq" id="WP_236865340.1">
    <property type="nucleotide sequence ID" value="NZ_AP025225.1"/>
</dbReference>
<feature type="binding site" evidence="15">
    <location>
        <position position="476"/>
    </location>
    <ligand>
        <name>Mg(2+)</name>
        <dbReference type="ChEBI" id="CHEBI:18420"/>
        <note>shared with alpha subunit</note>
    </ligand>
</feature>
<feature type="domain" description="FDX-ACB" evidence="18">
    <location>
        <begin position="708"/>
        <end position="801"/>
    </location>
</feature>
<dbReference type="SUPFAM" id="SSF50249">
    <property type="entry name" value="Nucleic acid-binding proteins"/>
    <property type="match status" value="1"/>
</dbReference>
<dbReference type="SMART" id="SM00896">
    <property type="entry name" value="FDX-ACB"/>
    <property type="match status" value="1"/>
</dbReference>
<dbReference type="SMART" id="SM00874">
    <property type="entry name" value="B5"/>
    <property type="match status" value="1"/>
</dbReference>
<evidence type="ECO:0000256" key="8">
    <source>
        <dbReference type="ARBA" id="ARBA00022741"/>
    </source>
</evidence>
<dbReference type="SMART" id="SM00873">
    <property type="entry name" value="B3_4"/>
    <property type="match status" value="1"/>
</dbReference>
<evidence type="ECO:0000256" key="4">
    <source>
        <dbReference type="ARBA" id="ARBA00022490"/>
    </source>
</evidence>
<dbReference type="Proteomes" id="UP001320209">
    <property type="component" value="Chromosome"/>
</dbReference>
<dbReference type="InterPro" id="IPR033714">
    <property type="entry name" value="tRNA_bind_bactPheRS"/>
</dbReference>
<dbReference type="InterPro" id="IPR009061">
    <property type="entry name" value="DNA-bd_dom_put_sf"/>
</dbReference>
<sequence>MKVTLSWLREHIDLLLHPYQICESLSISGTETSLQEGSEWANNFFIAYIENVIKHENADKLSVCSVRYGEKKLSVVCGAANVRPGMKTILAIPGSILPGSHVHIKESSVRGVKSEGMLCSAKELCIESKLEKMGLKQETEGIIELCESAVEGTTLSSLLPYDPILELEITPNRGDLLGVRGIAKELSSLGCGTLKPYRFREFDDEKCICSDERPVEIMGEILTEACSELCLCSLRGINNKSSCSLISERIASIGLKTISPIVDITNYLCIDSSRPVHAYDLDKIRGKIHVRLSNDKEKFRGLDGVDYVLDQGAIVVCDDEGIISIAGILGGERTACKEDTKNVIIESGNFDASTIAITARKSRIKSESSFRFERGVDNSRCAKAVKICSSMIAEYCGGADIVTQTEIKTTSRALRVADPFRFEYSDVKKLSGASISNDEILKRLCSLWCYIKSHDQEGAEIIAPSWRNDIRPSAEDYVEEILRINGYADIPSNPFLYSEALLKSPLLIQRRVRSLLISCGFFEAITWSFMQRRMANLFTHNCDAIKGMELKNPISSELSVMRPSIIPNLLSNAVYHIRKNVEFSPIFEIGKVFFEQSSDGEHTAASGIIPTTSAREQSLFFSKEIVEKILLCCGVKWSSIKNGGPSWFHPGRSLTYYTGNKVIAVCGQIHPKIDREFDEKLEIAAFEVNLSYMPEFSVSFPKPPYIIPQLQQVEKDLSFVIDKNYQIGELFSALSRSVTMETVGISLIDIFSDEEKVGTGKKSVSIRCTFQPKDKAFSDNDLRSMMLSIVKSAEECGAELRGDLLTLNKKP</sequence>
<dbReference type="Gene3D" id="3.30.56.10">
    <property type="match status" value="2"/>
</dbReference>
<reference evidence="20" key="1">
    <citation type="submission" date="2021-10" db="EMBL/GenBank/DDBJ databases">
        <title>Genome Sequence of The Candidatus Hydrogeosomobacter endosymbioticus, an Intracellular Bacterial Symbiont of the Anaerobic Ciliate GW7.</title>
        <authorList>
            <person name="Shiohama Y."/>
            <person name="Shinzato N."/>
        </authorList>
    </citation>
    <scope>NUCLEOTIDE SEQUENCE [LARGE SCALE GENOMIC DNA]</scope>
    <source>
        <strain evidence="20">200920</strain>
    </source>
</reference>
<dbReference type="InterPro" id="IPR002547">
    <property type="entry name" value="tRNA-bd_dom"/>
</dbReference>
<dbReference type="HAMAP" id="MF_00283">
    <property type="entry name" value="Phe_tRNA_synth_beta1"/>
    <property type="match status" value="1"/>
</dbReference>
<dbReference type="InterPro" id="IPR020825">
    <property type="entry name" value="Phe-tRNA_synthase-like_B3/B4"/>
</dbReference>
<dbReference type="InterPro" id="IPR005121">
    <property type="entry name" value="Fdx_antiC-bd"/>
</dbReference>
<dbReference type="InterPro" id="IPR041616">
    <property type="entry name" value="PheRS_beta_core"/>
</dbReference>
<dbReference type="Pfam" id="PF03483">
    <property type="entry name" value="B3_4"/>
    <property type="match status" value="1"/>
</dbReference>
<dbReference type="Pfam" id="PF01588">
    <property type="entry name" value="tRNA_bind"/>
    <property type="match status" value="1"/>
</dbReference>
<name>A0ABN6L2E3_9PROT</name>
<dbReference type="Gene3D" id="3.30.70.380">
    <property type="entry name" value="Ferrodoxin-fold anticodon-binding domain"/>
    <property type="match status" value="1"/>
</dbReference>
<dbReference type="InterPro" id="IPR045060">
    <property type="entry name" value="Phe-tRNA-ligase_IIc_bsu"/>
</dbReference>
<evidence type="ECO:0000256" key="10">
    <source>
        <dbReference type="ARBA" id="ARBA00022842"/>
    </source>
</evidence>
<dbReference type="InterPro" id="IPR036690">
    <property type="entry name" value="Fdx_antiC-bd_sf"/>
</dbReference>
<evidence type="ECO:0000256" key="15">
    <source>
        <dbReference type="HAMAP-Rule" id="MF_00283"/>
    </source>
</evidence>
<comment type="subunit">
    <text evidence="3 15">Tetramer of two alpha and two beta subunits.</text>
</comment>
<evidence type="ECO:0000256" key="12">
    <source>
        <dbReference type="ARBA" id="ARBA00022917"/>
    </source>
</evidence>
<evidence type="ECO:0000256" key="1">
    <source>
        <dbReference type="ARBA" id="ARBA00004496"/>
    </source>
</evidence>
<dbReference type="CDD" id="cd02796">
    <property type="entry name" value="tRNA_bind_bactPheRS"/>
    <property type="match status" value="1"/>
</dbReference>
<gene>
    <name evidence="15 20" type="primary">pheT</name>
    <name evidence="20" type="ORF">HYD_1440</name>
</gene>
<keyword evidence="4 15" id="KW-0963">Cytoplasm</keyword>
<evidence type="ECO:0000259" key="18">
    <source>
        <dbReference type="PROSITE" id="PS51447"/>
    </source>
</evidence>
<protein>
    <recommendedName>
        <fullName evidence="15">Phenylalanine--tRNA ligase beta subunit</fullName>
        <ecNumber evidence="15">6.1.1.20</ecNumber>
    </recommendedName>
    <alternativeName>
        <fullName evidence="15">Phenylalanyl-tRNA synthetase beta subunit</fullName>
        <shortName evidence="15">PheRS</shortName>
    </alternativeName>
</protein>
<evidence type="ECO:0000256" key="16">
    <source>
        <dbReference type="PROSITE-ProRule" id="PRU00209"/>
    </source>
</evidence>
<feature type="domain" description="B5" evidence="19">
    <location>
        <begin position="415"/>
        <end position="492"/>
    </location>
</feature>